<evidence type="ECO:0000313" key="3">
    <source>
        <dbReference type="Proteomes" id="UP000284403"/>
    </source>
</evidence>
<comment type="caution">
    <text evidence="2">The sequence shown here is derived from an EMBL/GenBank/DDBJ whole genome shotgun (WGS) entry which is preliminary data.</text>
</comment>
<dbReference type="RefSeq" id="XP_029229574.1">
    <property type="nucleotide sequence ID" value="XM_029370255.1"/>
</dbReference>
<feature type="region of interest" description="Disordered" evidence="1">
    <location>
        <begin position="41"/>
        <end position="62"/>
    </location>
</feature>
<gene>
    <name evidence="2" type="ORF">Tco025E_03336</name>
</gene>
<proteinExistence type="predicted"/>
<evidence type="ECO:0000313" key="2">
    <source>
        <dbReference type="EMBL" id="RNF21600.1"/>
    </source>
</evidence>
<dbReference type="Proteomes" id="UP000284403">
    <property type="component" value="Unassembled WGS sequence"/>
</dbReference>
<dbReference type="AlphaFoldDB" id="A0A422PV50"/>
<dbReference type="EMBL" id="MKKU01000153">
    <property type="protein sequence ID" value="RNF21600.1"/>
    <property type="molecule type" value="Genomic_DNA"/>
</dbReference>
<accession>A0A422PV50</accession>
<organism evidence="2 3">
    <name type="scientific">Trypanosoma conorhini</name>
    <dbReference type="NCBI Taxonomy" id="83891"/>
    <lineage>
        <taxon>Eukaryota</taxon>
        <taxon>Discoba</taxon>
        <taxon>Euglenozoa</taxon>
        <taxon>Kinetoplastea</taxon>
        <taxon>Metakinetoplastina</taxon>
        <taxon>Trypanosomatida</taxon>
        <taxon>Trypanosomatidae</taxon>
        <taxon>Trypanosoma</taxon>
    </lineage>
</organism>
<reference evidence="2 3" key="1">
    <citation type="journal article" date="2018" name="BMC Genomics">
        <title>Genomic comparison of Trypanosoma conorhini and Trypanosoma rangeli to Trypanosoma cruzi strains of high and low virulence.</title>
        <authorList>
            <person name="Bradwell K.R."/>
            <person name="Koparde V.N."/>
            <person name="Matveyev A.V."/>
            <person name="Serrano M.G."/>
            <person name="Alves J.M."/>
            <person name="Parikh H."/>
            <person name="Huang B."/>
            <person name="Lee V."/>
            <person name="Espinosa-Alvarez O."/>
            <person name="Ortiz P.A."/>
            <person name="Costa-Martins A.G."/>
            <person name="Teixeira M.M."/>
            <person name="Buck G.A."/>
        </authorList>
    </citation>
    <scope>NUCLEOTIDE SEQUENCE [LARGE SCALE GENOMIC DNA]</scope>
    <source>
        <strain evidence="2 3">025E</strain>
    </source>
</reference>
<protein>
    <submittedName>
        <fullName evidence="2">Uncharacterized protein</fullName>
    </submittedName>
</protein>
<evidence type="ECO:0000256" key="1">
    <source>
        <dbReference type="SAM" id="MobiDB-lite"/>
    </source>
</evidence>
<dbReference type="GeneID" id="40316947"/>
<name>A0A422PV50_9TRYP</name>
<feature type="compositionally biased region" description="Polar residues" evidence="1">
    <location>
        <begin position="42"/>
        <end position="52"/>
    </location>
</feature>
<sequence>MSAGNGGTARESLPVRGRATSLRDCTADVLSARVKLKGVTQEFPQQTQTGKHSTPRCGGASSSLHIQWNRRPAGESKRPNTLIHTHTTQETTMTQIGRGAPCTAAHSLHAFQVAAHSLVADALRQRLTQHARDEGVRCDV</sequence>
<keyword evidence="3" id="KW-1185">Reference proteome</keyword>